<comment type="similarity">
    <text evidence="2">Belongs to the tRNA nucleotidyltransferase/poly(A) polymerase family.</text>
</comment>
<dbReference type="InterPro" id="IPR002646">
    <property type="entry name" value="PolA_pol_head_dom"/>
</dbReference>
<dbReference type="EMBL" id="CP030930">
    <property type="protein sequence ID" value="AXI70143.1"/>
    <property type="molecule type" value="Genomic_DNA"/>
</dbReference>
<evidence type="ECO:0000313" key="5">
    <source>
        <dbReference type="Proteomes" id="UP000253779"/>
    </source>
</evidence>
<evidence type="ECO:0000256" key="1">
    <source>
        <dbReference type="ARBA" id="ARBA00022679"/>
    </source>
</evidence>
<organism evidence="4 5">
    <name type="scientific">Streptomyces cavourensis</name>
    <dbReference type="NCBI Taxonomy" id="67258"/>
    <lineage>
        <taxon>Bacteria</taxon>
        <taxon>Bacillati</taxon>
        <taxon>Actinomycetota</taxon>
        <taxon>Actinomycetes</taxon>
        <taxon>Kitasatosporales</taxon>
        <taxon>Streptomycetaceae</taxon>
        <taxon>Streptomyces</taxon>
    </lineage>
</organism>
<evidence type="ECO:0000256" key="2">
    <source>
        <dbReference type="RuleBase" id="RU003953"/>
    </source>
</evidence>
<evidence type="ECO:0000313" key="4">
    <source>
        <dbReference type="EMBL" id="AXI70143.1"/>
    </source>
</evidence>
<keyword evidence="1 2" id="KW-0808">Transferase</keyword>
<accession>A0AAD0Q0S0</accession>
<dbReference type="GO" id="GO:0003723">
    <property type="term" value="F:RNA binding"/>
    <property type="evidence" value="ECO:0007669"/>
    <property type="project" value="UniProtKB-KW"/>
</dbReference>
<evidence type="ECO:0000259" key="3">
    <source>
        <dbReference type="Pfam" id="PF01743"/>
    </source>
</evidence>
<reference evidence="4 5" key="1">
    <citation type="submission" date="2018-07" db="EMBL/GenBank/DDBJ databases">
        <title>Complete genome sequence of soil actinomycete Streptomyces cavourensis tj430.</title>
        <authorList>
            <person name="Wang P."/>
            <person name="Huang Y."/>
        </authorList>
    </citation>
    <scope>NUCLEOTIDE SEQUENCE [LARGE SCALE GENOMIC DNA]</scope>
    <source>
        <strain evidence="4 5">TJ430</strain>
    </source>
</reference>
<dbReference type="AlphaFoldDB" id="A0AAD0Q0S0"/>
<feature type="domain" description="Poly A polymerase head" evidence="3">
    <location>
        <begin position="122"/>
        <end position="248"/>
    </location>
</feature>
<dbReference type="InterPro" id="IPR043519">
    <property type="entry name" value="NT_sf"/>
</dbReference>
<dbReference type="GO" id="GO:0016779">
    <property type="term" value="F:nucleotidyltransferase activity"/>
    <property type="evidence" value="ECO:0007669"/>
    <property type="project" value="InterPro"/>
</dbReference>
<protein>
    <recommendedName>
        <fullName evidence="3">Poly A polymerase head domain-containing protein</fullName>
    </recommendedName>
</protein>
<keyword evidence="2" id="KW-0694">RNA-binding</keyword>
<name>A0AAD0Q0S0_9ACTN</name>
<sequence>MWHERSTSGPVLAGDVTEEGTVAGFGYVRSGKPKATCDRLLLTGETALSEPPERPVPEDAGSVRVLAAPPLERVDPDRVHRADALDENLPLAVDEMLALPGAPWAEVAGPLIAEIRDAHHRLWLTGGFARDVIAGSADEVNDLDLTGTVPPGRFTELARRMRRRNGLEFRTRVSPHSLVCSAAPPRGEERLYEYRTLKTDAFGFPACGSDLGNDADCRDFTVNSLYYDPIGHTVADPTGRGLADLAARPRRLTSLHARENPLDQAGIVLRAVKFALRWERTIGCEVSGTAARLAHLPVTAWDGLAPTSWERLARDHGKALGGCDPGRQMSVASTLGPAAATLFTLLLEVRP</sequence>
<dbReference type="GO" id="GO:0006396">
    <property type="term" value="P:RNA processing"/>
    <property type="evidence" value="ECO:0007669"/>
    <property type="project" value="InterPro"/>
</dbReference>
<dbReference type="KEGG" id="scav:CVT27_01725"/>
<dbReference type="SUPFAM" id="SSF81301">
    <property type="entry name" value="Nucleotidyltransferase"/>
    <property type="match status" value="1"/>
</dbReference>
<gene>
    <name evidence="4" type="ORF">DTW94_01805</name>
</gene>
<dbReference type="Pfam" id="PF01743">
    <property type="entry name" value="PolyA_pol"/>
    <property type="match status" value="1"/>
</dbReference>
<dbReference type="Proteomes" id="UP000253779">
    <property type="component" value="Chromosome"/>
</dbReference>
<dbReference type="RefSeq" id="WP_114929067.1">
    <property type="nucleotide sequence ID" value="NZ_CP024957.1"/>
</dbReference>
<dbReference type="Gene3D" id="3.30.460.10">
    <property type="entry name" value="Beta Polymerase, domain 2"/>
    <property type="match status" value="1"/>
</dbReference>
<proteinExistence type="inferred from homology"/>